<feature type="transmembrane region" description="Helical" evidence="1">
    <location>
        <begin position="6"/>
        <end position="27"/>
    </location>
</feature>
<keyword evidence="3" id="KW-1185">Reference proteome</keyword>
<organism evidence="2 3">
    <name type="scientific">Vibrio agarivorans</name>
    <dbReference type="NCBI Taxonomy" id="153622"/>
    <lineage>
        <taxon>Bacteria</taxon>
        <taxon>Pseudomonadati</taxon>
        <taxon>Pseudomonadota</taxon>
        <taxon>Gammaproteobacteria</taxon>
        <taxon>Vibrionales</taxon>
        <taxon>Vibrionaceae</taxon>
        <taxon>Vibrio</taxon>
    </lineage>
</organism>
<name>A0ABT7Y3G7_9VIBR</name>
<dbReference type="EMBL" id="JAUEOZ010000002">
    <property type="protein sequence ID" value="MDN2482537.1"/>
    <property type="molecule type" value="Genomic_DNA"/>
</dbReference>
<keyword evidence="1" id="KW-1133">Transmembrane helix</keyword>
<evidence type="ECO:0000256" key="1">
    <source>
        <dbReference type="SAM" id="Phobius"/>
    </source>
</evidence>
<feature type="transmembrane region" description="Helical" evidence="1">
    <location>
        <begin position="57"/>
        <end position="78"/>
    </location>
</feature>
<evidence type="ECO:0000313" key="2">
    <source>
        <dbReference type="EMBL" id="MDN2482537.1"/>
    </source>
</evidence>
<keyword evidence="1" id="KW-0812">Transmembrane</keyword>
<protein>
    <submittedName>
        <fullName evidence="2">Magnesium transporter</fullName>
    </submittedName>
</protein>
<sequence>MIKGIILFLIKAVVILGTLVGSSLLLAKLGKIHGKDLPEEYFLNGYPTILRLLDSEVFMGFVFFVTVAIVVYVIYLLWQLHEVAVHKAHEMSSAHTQIVFALSLCGLFINKAWWVLAIIIAFARWDVLADSISNIIRKGVNPESNDTKSTTKVTEE</sequence>
<dbReference type="Proteomes" id="UP001169719">
    <property type="component" value="Unassembled WGS sequence"/>
</dbReference>
<keyword evidence="1" id="KW-0472">Membrane</keyword>
<proteinExistence type="predicted"/>
<reference evidence="2" key="1">
    <citation type="submission" date="2024-05" db="EMBL/GenBank/DDBJ databases">
        <title>Genome Sequences of Four Agar- Degrading Marine Bacteria.</title>
        <authorList>
            <person name="Phillips E.K."/>
            <person name="Shaffer J.C."/>
            <person name="Henson M.W."/>
            <person name="Temperton B."/>
            <person name="Thrash C.J."/>
            <person name="Martin M.O."/>
        </authorList>
    </citation>
    <scope>NUCLEOTIDE SEQUENCE</scope>
    <source>
        <strain evidence="2">EKP203</strain>
    </source>
</reference>
<dbReference type="RefSeq" id="WP_289963890.1">
    <property type="nucleotide sequence ID" value="NZ_CBCSJY010000001.1"/>
</dbReference>
<accession>A0ABT7Y3G7</accession>
<comment type="caution">
    <text evidence="2">The sequence shown here is derived from an EMBL/GenBank/DDBJ whole genome shotgun (WGS) entry which is preliminary data.</text>
</comment>
<evidence type="ECO:0000313" key="3">
    <source>
        <dbReference type="Proteomes" id="UP001169719"/>
    </source>
</evidence>
<feature type="transmembrane region" description="Helical" evidence="1">
    <location>
        <begin position="98"/>
        <end position="123"/>
    </location>
</feature>
<gene>
    <name evidence="2" type="ORF">QWJ08_14450</name>
</gene>